<evidence type="ECO:0000313" key="1">
    <source>
        <dbReference type="EMBL" id="OWZ14053.1"/>
    </source>
</evidence>
<dbReference type="EMBL" id="NBNE01001429">
    <property type="protein sequence ID" value="OWZ14053.1"/>
    <property type="molecule type" value="Genomic_DNA"/>
</dbReference>
<accession>A0A225W8H0</accession>
<sequence>MRLSSALNDCCTQLRNETRSNWMTLAHVFKKECDNRLKTTLQGQTFENMMKVERNLKRIEALRREESQTFGRFKPPQRRAEGRPFITNSAEAEMEPEYRKKTQDTRLKWKLKKRLNFHLRNSRNQFKSVLFPERKLLQSIPSIRRTKRSSD</sequence>
<proteinExistence type="predicted"/>
<dbReference type="Proteomes" id="UP000198211">
    <property type="component" value="Unassembled WGS sequence"/>
</dbReference>
<gene>
    <name evidence="1" type="ORF">PHMEG_00012526</name>
</gene>
<dbReference type="AlphaFoldDB" id="A0A225W8H0"/>
<reference evidence="2" key="1">
    <citation type="submission" date="2017-03" db="EMBL/GenBank/DDBJ databases">
        <title>Phytopthora megakarya and P. palmivora, two closely related causual agents of cacao black pod achieved similar genome size and gene model numbers by different mechanisms.</title>
        <authorList>
            <person name="Ali S."/>
            <person name="Shao J."/>
            <person name="Larry D.J."/>
            <person name="Kronmiller B."/>
            <person name="Shen D."/>
            <person name="Strem M.D."/>
            <person name="Melnick R.L."/>
            <person name="Guiltinan M.J."/>
            <person name="Tyler B.M."/>
            <person name="Meinhardt L.W."/>
            <person name="Bailey B.A."/>
        </authorList>
    </citation>
    <scope>NUCLEOTIDE SEQUENCE [LARGE SCALE GENOMIC DNA]</scope>
    <source>
        <strain evidence="2">zdho120</strain>
    </source>
</reference>
<evidence type="ECO:0000313" key="2">
    <source>
        <dbReference type="Proteomes" id="UP000198211"/>
    </source>
</evidence>
<comment type="caution">
    <text evidence="1">The sequence shown here is derived from an EMBL/GenBank/DDBJ whole genome shotgun (WGS) entry which is preliminary data.</text>
</comment>
<keyword evidence="2" id="KW-1185">Reference proteome</keyword>
<organism evidence="1 2">
    <name type="scientific">Phytophthora megakarya</name>
    <dbReference type="NCBI Taxonomy" id="4795"/>
    <lineage>
        <taxon>Eukaryota</taxon>
        <taxon>Sar</taxon>
        <taxon>Stramenopiles</taxon>
        <taxon>Oomycota</taxon>
        <taxon>Peronosporomycetes</taxon>
        <taxon>Peronosporales</taxon>
        <taxon>Peronosporaceae</taxon>
        <taxon>Phytophthora</taxon>
    </lineage>
</organism>
<name>A0A225W8H0_9STRA</name>
<protein>
    <submittedName>
        <fullName evidence="1">Uncharacterized protein</fullName>
    </submittedName>
</protein>